<dbReference type="RefSeq" id="WP_208095175.1">
    <property type="nucleotide sequence ID" value="NZ_JAGDYM010000002.1"/>
</dbReference>
<dbReference type="Proteomes" id="UP000664382">
    <property type="component" value="Unassembled WGS sequence"/>
</dbReference>
<dbReference type="InterPro" id="IPR010179">
    <property type="entry name" value="CRISPR-assoc_prot_Cse3"/>
</dbReference>
<protein>
    <submittedName>
        <fullName evidence="1">Type I-E CRISPR-associated protein Cas6/Cse3/CasE</fullName>
    </submittedName>
</protein>
<gene>
    <name evidence="1" type="primary">cas6e</name>
    <name evidence="1" type="ORF">J4H92_01090</name>
</gene>
<evidence type="ECO:0000313" key="2">
    <source>
        <dbReference type="Proteomes" id="UP000664382"/>
    </source>
</evidence>
<dbReference type="EMBL" id="JAGDYM010000002">
    <property type="protein sequence ID" value="MBO1900540.1"/>
    <property type="molecule type" value="Genomic_DNA"/>
</dbReference>
<dbReference type="Pfam" id="PF08798">
    <property type="entry name" value="CRISPR_assoc"/>
    <property type="match status" value="1"/>
</dbReference>
<proteinExistence type="predicted"/>
<dbReference type="NCBIfam" id="TIGR01907">
    <property type="entry name" value="casE_Cse3"/>
    <property type="match status" value="1"/>
</dbReference>
<evidence type="ECO:0000313" key="1">
    <source>
        <dbReference type="EMBL" id="MBO1900540.1"/>
    </source>
</evidence>
<dbReference type="Gene3D" id="3.30.70.1200">
    <property type="entry name" value="Crispr-associated protein, domain 1"/>
    <property type="match status" value="1"/>
</dbReference>
<dbReference type="Gene3D" id="3.30.70.1210">
    <property type="entry name" value="Crispr-associated protein, domain 2"/>
    <property type="match status" value="1"/>
</dbReference>
<dbReference type="AlphaFoldDB" id="A0A939MIA8"/>
<dbReference type="CDD" id="cd09727">
    <property type="entry name" value="Cas6_I-E"/>
    <property type="match status" value="1"/>
</dbReference>
<dbReference type="SUPFAM" id="SSF117987">
    <property type="entry name" value="CRISPR-associated protein"/>
    <property type="match status" value="2"/>
</dbReference>
<reference evidence="1" key="1">
    <citation type="submission" date="2021-03" db="EMBL/GenBank/DDBJ databases">
        <title>Leucobacter chromiisoli sp. nov., isolated from chromium-containing soil of chemical plant.</title>
        <authorList>
            <person name="Xu Z."/>
        </authorList>
    </citation>
    <scope>NUCLEOTIDE SEQUENCE</scope>
    <source>
        <strain evidence="1">S27</strain>
    </source>
</reference>
<name>A0A939MIA8_9MICO</name>
<accession>A0A939MIA8</accession>
<organism evidence="1 2">
    <name type="scientific">Leucobacter weissii</name>
    <dbReference type="NCBI Taxonomy" id="1983706"/>
    <lineage>
        <taxon>Bacteria</taxon>
        <taxon>Bacillati</taxon>
        <taxon>Actinomycetota</taxon>
        <taxon>Actinomycetes</taxon>
        <taxon>Micrococcales</taxon>
        <taxon>Microbacteriaceae</taxon>
        <taxon>Leucobacter</taxon>
    </lineage>
</organism>
<dbReference type="SMART" id="SM01101">
    <property type="entry name" value="CRISPR_assoc"/>
    <property type="match status" value="1"/>
</dbReference>
<sequence length="232" mass="26338">MTYFSRFEINPQRRDSRRILANPQAMHASVLSLFPPSAAREERVLWRLDSDHPHHTLYVVSPERPDFAHLVESAGWETSPGQSLEYARFLRQVTNGSEWLFRVQANPTKAVREQKKGEGPNARGKVIPLVTEAQQVEWLLARASRSGFEVTAAPGAGADEAEDAPELRLIENREQVFFKGEAEREQRRRVTLRKSVFEGKLRVTDEDALRATLVTGLGRARSYGYGLITLRK</sequence>
<keyword evidence="2" id="KW-1185">Reference proteome</keyword>
<comment type="caution">
    <text evidence="1">The sequence shown here is derived from an EMBL/GenBank/DDBJ whole genome shotgun (WGS) entry which is preliminary data.</text>
</comment>